<protein>
    <recommendedName>
        <fullName evidence="1">DUF1330 domain-containing protein</fullName>
    </recommendedName>
</protein>
<organism evidence="2 3">
    <name type="scientific">Falsiruegeria litorea R37</name>
    <dbReference type="NCBI Taxonomy" id="1200284"/>
    <lineage>
        <taxon>Bacteria</taxon>
        <taxon>Pseudomonadati</taxon>
        <taxon>Pseudomonadota</taxon>
        <taxon>Alphaproteobacteria</taxon>
        <taxon>Rhodobacterales</taxon>
        <taxon>Roseobacteraceae</taxon>
        <taxon>Falsiruegeria</taxon>
    </lineage>
</organism>
<dbReference type="InterPro" id="IPR011008">
    <property type="entry name" value="Dimeric_a/b-barrel"/>
</dbReference>
<dbReference type="Gene3D" id="3.30.70.100">
    <property type="match status" value="1"/>
</dbReference>
<dbReference type="Proteomes" id="UP000193077">
    <property type="component" value="Unassembled WGS sequence"/>
</dbReference>
<accession>A0A1Y5S563</accession>
<evidence type="ECO:0000313" key="2">
    <source>
        <dbReference type="EMBL" id="SLN32829.1"/>
    </source>
</evidence>
<dbReference type="PANTHER" id="PTHR41521">
    <property type="match status" value="1"/>
</dbReference>
<dbReference type="PANTHER" id="PTHR41521:SF4">
    <property type="entry name" value="BLR0684 PROTEIN"/>
    <property type="match status" value="1"/>
</dbReference>
<name>A0A1Y5S563_9RHOB</name>
<feature type="domain" description="DUF1330" evidence="1">
    <location>
        <begin position="2"/>
        <end position="96"/>
    </location>
</feature>
<dbReference type="Pfam" id="PF07045">
    <property type="entry name" value="DUF1330"/>
    <property type="match status" value="1"/>
</dbReference>
<dbReference type="InterPro" id="IPR010753">
    <property type="entry name" value="DUF1330"/>
</dbReference>
<evidence type="ECO:0000313" key="3">
    <source>
        <dbReference type="Proteomes" id="UP000193077"/>
    </source>
</evidence>
<evidence type="ECO:0000259" key="1">
    <source>
        <dbReference type="Pfam" id="PF07045"/>
    </source>
</evidence>
<dbReference type="SUPFAM" id="SSF54909">
    <property type="entry name" value="Dimeric alpha+beta barrel"/>
    <property type="match status" value="1"/>
</dbReference>
<dbReference type="EMBL" id="FWFO01000001">
    <property type="protein sequence ID" value="SLN32829.1"/>
    <property type="molecule type" value="Genomic_DNA"/>
</dbReference>
<dbReference type="RefSeq" id="WP_085795046.1">
    <property type="nucleotide sequence ID" value="NZ_FWFO01000001.1"/>
</dbReference>
<keyword evidence="3" id="KW-1185">Reference proteome</keyword>
<reference evidence="2 3" key="1">
    <citation type="submission" date="2017-03" db="EMBL/GenBank/DDBJ databases">
        <authorList>
            <person name="Afonso C.L."/>
            <person name="Miller P.J."/>
            <person name="Scott M.A."/>
            <person name="Spackman E."/>
            <person name="Goraichik I."/>
            <person name="Dimitrov K.M."/>
            <person name="Suarez D.L."/>
            <person name="Swayne D.E."/>
        </authorList>
    </citation>
    <scope>NUCLEOTIDE SEQUENCE [LARGE SCALE GENOMIC DNA]</scope>
    <source>
        <strain evidence="2 3">CECT 7639</strain>
    </source>
</reference>
<proteinExistence type="predicted"/>
<gene>
    <name evidence="2" type="ORF">TRL7639_01437</name>
</gene>
<dbReference type="OrthoDB" id="9806380at2"/>
<dbReference type="AlphaFoldDB" id="A0A1Y5S563"/>
<sequence>MPAYFFAQLNIHDPEGYQEYLKGFMPIFERHQGRLLTVSSKTVDCVEGEWPEGGVVLMEFPDLETAYAWKDDPEYVELARIRHATVSTNAIIVDGL</sequence>